<name>A0A2N6SPT9_9LACT</name>
<comment type="caution">
    <text evidence="3">The sequence shown here is derived from an EMBL/GenBank/DDBJ whole genome shotgun (WGS) entry which is preliminary data.</text>
</comment>
<dbReference type="Gene3D" id="3.40.50.450">
    <property type="match status" value="1"/>
</dbReference>
<dbReference type="NCBIfam" id="TIGR00732">
    <property type="entry name" value="dprA"/>
    <property type="match status" value="1"/>
</dbReference>
<evidence type="ECO:0000313" key="3">
    <source>
        <dbReference type="EMBL" id="PMC59085.1"/>
    </source>
</evidence>
<dbReference type="STRING" id="84521.SAMN04487994_100344"/>
<proteinExistence type="inferred from homology"/>
<dbReference type="RefSeq" id="WP_102227813.1">
    <property type="nucleotide sequence ID" value="NZ_PNFY01000019.1"/>
</dbReference>
<evidence type="ECO:0000313" key="4">
    <source>
        <dbReference type="Proteomes" id="UP000235682"/>
    </source>
</evidence>
<sequence length="300" mass="34210">MKLTTKEQLLFLALHQFSYRESWSYLKYLKDHELMNQPLELKECQEIIEDLKVQQLLRVQITVNFLNYQSFKNVIDTLEEQSISIVDHDYPRQWLYIHQPPLIVFYKGHKELLNKPLVSVIGSRTLSPYGQKMAHLISSQLVQHQNVIVSGLANGVDTIAHEAASQYKDQSTIAILPNGLNQCYPKNNAPLQKRIETYHLALSEYLPHICARKHQFVMRNRLVAGLAPIVVVIEAAKKSGSLITANYALQFNKELFVLPGEITNPMARGTNELIKAGATPITQIDKLVTEVTALQNLWKN</sequence>
<comment type="similarity">
    <text evidence="1">Belongs to the DprA/Smf family.</text>
</comment>
<accession>A0A2N6SPT9</accession>
<dbReference type="GO" id="GO:0009294">
    <property type="term" value="P:DNA-mediated transformation"/>
    <property type="evidence" value="ECO:0007669"/>
    <property type="project" value="InterPro"/>
</dbReference>
<dbReference type="EMBL" id="PNHE01000002">
    <property type="protein sequence ID" value="PMC59085.1"/>
    <property type="molecule type" value="Genomic_DNA"/>
</dbReference>
<feature type="domain" description="Smf/DprA SLOG" evidence="2">
    <location>
        <begin position="83"/>
        <end position="291"/>
    </location>
</feature>
<evidence type="ECO:0000256" key="1">
    <source>
        <dbReference type="ARBA" id="ARBA00006525"/>
    </source>
</evidence>
<dbReference type="SUPFAM" id="SSF102405">
    <property type="entry name" value="MCP/YpsA-like"/>
    <property type="match status" value="1"/>
</dbReference>
<protein>
    <submittedName>
        <fullName evidence="3">DNA-protecting protein DprA</fullName>
    </submittedName>
</protein>
<organism evidence="3 4">
    <name type="scientific">Dolosicoccus paucivorans</name>
    <dbReference type="NCBI Taxonomy" id="84521"/>
    <lineage>
        <taxon>Bacteria</taxon>
        <taxon>Bacillati</taxon>
        <taxon>Bacillota</taxon>
        <taxon>Bacilli</taxon>
        <taxon>Lactobacillales</taxon>
        <taxon>Aerococcaceae</taxon>
        <taxon>Dolosicoccus</taxon>
    </lineage>
</organism>
<dbReference type="PANTHER" id="PTHR43022:SF1">
    <property type="entry name" value="PROTEIN SMF"/>
    <property type="match status" value="1"/>
</dbReference>
<keyword evidence="4" id="KW-1185">Reference proteome</keyword>
<dbReference type="InterPro" id="IPR003488">
    <property type="entry name" value="DprA"/>
</dbReference>
<dbReference type="PANTHER" id="PTHR43022">
    <property type="entry name" value="PROTEIN SMF"/>
    <property type="match status" value="1"/>
</dbReference>
<gene>
    <name evidence="3" type="primary">dprA</name>
    <name evidence="3" type="ORF">CJ205_01060</name>
</gene>
<dbReference type="Proteomes" id="UP000235682">
    <property type="component" value="Unassembled WGS sequence"/>
</dbReference>
<dbReference type="AlphaFoldDB" id="A0A2N6SPT9"/>
<reference evidence="3 4" key="1">
    <citation type="submission" date="2017-09" db="EMBL/GenBank/DDBJ databases">
        <title>Bacterial strain isolated from the female urinary microbiota.</title>
        <authorList>
            <person name="Thomas-White K."/>
            <person name="Kumar N."/>
            <person name="Forster S."/>
            <person name="Putonti C."/>
            <person name="Lawley T."/>
            <person name="Wolfe A.J."/>
        </authorList>
    </citation>
    <scope>NUCLEOTIDE SEQUENCE [LARGE SCALE GENOMIC DNA]</scope>
    <source>
        <strain evidence="3 4">UMB0852</strain>
    </source>
</reference>
<dbReference type="Pfam" id="PF02481">
    <property type="entry name" value="DNA_processg_A"/>
    <property type="match status" value="1"/>
</dbReference>
<dbReference type="OrthoDB" id="9785707at2"/>
<dbReference type="InterPro" id="IPR057666">
    <property type="entry name" value="DrpA_SLOG"/>
</dbReference>
<evidence type="ECO:0000259" key="2">
    <source>
        <dbReference type="Pfam" id="PF02481"/>
    </source>
</evidence>